<dbReference type="InterPro" id="IPR003172">
    <property type="entry name" value="ML_dom"/>
</dbReference>
<dbReference type="PANTHER" id="PTHR11306:SF62">
    <property type="entry name" value="OS07G0159800 PROTEIN"/>
    <property type="match status" value="1"/>
</dbReference>
<keyword evidence="1 2" id="KW-0732">Signal</keyword>
<feature type="domain" description="MD-2-related lipid-recognition" evidence="3">
    <location>
        <begin position="34"/>
        <end position="148"/>
    </location>
</feature>
<protein>
    <recommendedName>
        <fullName evidence="3">MD-2-related lipid-recognition domain-containing protein</fullName>
    </recommendedName>
</protein>
<evidence type="ECO:0000313" key="4">
    <source>
        <dbReference type="EMBL" id="KAF0907457.1"/>
    </source>
</evidence>
<dbReference type="Proteomes" id="UP000479710">
    <property type="component" value="Unassembled WGS sequence"/>
</dbReference>
<dbReference type="CDD" id="cd00917">
    <property type="entry name" value="PG-PI_TP"/>
    <property type="match status" value="1"/>
</dbReference>
<accession>A0A6G1D503</accession>
<dbReference type="Gene3D" id="2.60.40.770">
    <property type="match status" value="1"/>
</dbReference>
<dbReference type="GO" id="GO:0032934">
    <property type="term" value="F:sterol binding"/>
    <property type="evidence" value="ECO:0007669"/>
    <property type="project" value="InterPro"/>
</dbReference>
<organism evidence="4 5">
    <name type="scientific">Oryza meyeriana var. granulata</name>
    <dbReference type="NCBI Taxonomy" id="110450"/>
    <lineage>
        <taxon>Eukaryota</taxon>
        <taxon>Viridiplantae</taxon>
        <taxon>Streptophyta</taxon>
        <taxon>Embryophyta</taxon>
        <taxon>Tracheophyta</taxon>
        <taxon>Spermatophyta</taxon>
        <taxon>Magnoliopsida</taxon>
        <taxon>Liliopsida</taxon>
        <taxon>Poales</taxon>
        <taxon>Poaceae</taxon>
        <taxon>BOP clade</taxon>
        <taxon>Oryzoideae</taxon>
        <taxon>Oryzeae</taxon>
        <taxon>Oryzinae</taxon>
        <taxon>Oryza</taxon>
        <taxon>Oryza meyeriana</taxon>
    </lineage>
</organism>
<dbReference type="GO" id="GO:0032366">
    <property type="term" value="P:intracellular sterol transport"/>
    <property type="evidence" value="ECO:0007669"/>
    <property type="project" value="InterPro"/>
</dbReference>
<dbReference type="PANTHER" id="PTHR11306">
    <property type="entry name" value="NIEMANN PICK TYPE C2 PROTEIN NPC2-RELATED"/>
    <property type="match status" value="1"/>
</dbReference>
<name>A0A6G1D503_9ORYZ</name>
<feature type="chain" id="PRO_5026227439" description="MD-2-related lipid-recognition domain-containing protein" evidence="2">
    <location>
        <begin position="31"/>
        <end position="159"/>
    </location>
</feature>
<dbReference type="InterPro" id="IPR014756">
    <property type="entry name" value="Ig_E-set"/>
</dbReference>
<dbReference type="Pfam" id="PF02221">
    <property type="entry name" value="E1_DerP2_DerF2"/>
    <property type="match status" value="1"/>
</dbReference>
<dbReference type="InterPro" id="IPR039670">
    <property type="entry name" value="NPC2-like"/>
</dbReference>
<feature type="signal peptide" evidence="2">
    <location>
        <begin position="1"/>
        <end position="30"/>
    </location>
</feature>
<dbReference type="OrthoDB" id="6409159at2759"/>
<comment type="caution">
    <text evidence="4">The sequence shown here is derived from an EMBL/GenBank/DDBJ whole genome shotgun (WGS) entry which is preliminary data.</text>
</comment>
<keyword evidence="5" id="KW-1185">Reference proteome</keyword>
<dbReference type="InterPro" id="IPR033917">
    <property type="entry name" value="ML_PG-PI_TP"/>
</dbReference>
<sequence length="159" mass="16939">MATKQSPLLLGLLGLLAVAACLLFLPSASAVTNVEYCNKDQNYPVKVSGVEIVPDPVARGEPATFKISASTDQTIGKGKLVIDVKYFIFSVHSETRELCDVTSCPASGEFVVAHQQTLPSYTPPGSYTIAMKMLGDNDEELSCIKFGFSIGFAALEATL</sequence>
<dbReference type="FunFam" id="2.60.40.770:FF:000002">
    <property type="entry name" value="putative phosphatidylglycerol/phosphatidylinositol transfer protein DDB_G0282179"/>
    <property type="match status" value="1"/>
</dbReference>
<dbReference type="AlphaFoldDB" id="A0A6G1D503"/>
<dbReference type="PROSITE" id="PS51257">
    <property type="entry name" value="PROKAR_LIPOPROTEIN"/>
    <property type="match status" value="1"/>
</dbReference>
<dbReference type="EMBL" id="SPHZ02000007">
    <property type="protein sequence ID" value="KAF0907457.1"/>
    <property type="molecule type" value="Genomic_DNA"/>
</dbReference>
<proteinExistence type="predicted"/>
<dbReference type="SUPFAM" id="SSF81296">
    <property type="entry name" value="E set domains"/>
    <property type="match status" value="1"/>
</dbReference>
<evidence type="ECO:0000313" key="5">
    <source>
        <dbReference type="Proteomes" id="UP000479710"/>
    </source>
</evidence>
<evidence type="ECO:0000256" key="1">
    <source>
        <dbReference type="ARBA" id="ARBA00022729"/>
    </source>
</evidence>
<dbReference type="SMART" id="SM00737">
    <property type="entry name" value="ML"/>
    <property type="match status" value="1"/>
</dbReference>
<gene>
    <name evidence="4" type="ORF">E2562_017390</name>
</gene>
<evidence type="ECO:0000256" key="2">
    <source>
        <dbReference type="SAM" id="SignalP"/>
    </source>
</evidence>
<evidence type="ECO:0000259" key="3">
    <source>
        <dbReference type="SMART" id="SM00737"/>
    </source>
</evidence>
<reference evidence="4 5" key="1">
    <citation type="submission" date="2019-11" db="EMBL/GenBank/DDBJ databases">
        <title>Whole genome sequence of Oryza granulata.</title>
        <authorList>
            <person name="Li W."/>
        </authorList>
    </citation>
    <scope>NUCLEOTIDE SEQUENCE [LARGE SCALE GENOMIC DNA]</scope>
    <source>
        <strain evidence="5">cv. Menghai</strain>
        <tissue evidence="4">Leaf</tissue>
    </source>
</reference>